<comment type="similarity">
    <text evidence="2">Belongs to the ATP-dependent AMP-binding enzyme family.</text>
</comment>
<dbReference type="PANTHER" id="PTHR48023">
    <property type="entry name" value="D-XYLOSE-PROTON SYMPORTER-LIKE 2"/>
    <property type="match status" value="1"/>
</dbReference>
<evidence type="ECO:0000256" key="8">
    <source>
        <dbReference type="ARBA" id="ARBA00022989"/>
    </source>
</evidence>
<dbReference type="GO" id="GO:0005737">
    <property type="term" value="C:cytoplasm"/>
    <property type="evidence" value="ECO:0007669"/>
    <property type="project" value="UniProtKB-ARBA"/>
</dbReference>
<dbReference type="GO" id="GO:0009698">
    <property type="term" value="P:phenylpropanoid metabolic process"/>
    <property type="evidence" value="ECO:0007669"/>
    <property type="project" value="UniProtKB-ARBA"/>
</dbReference>
<dbReference type="CDD" id="cd05904">
    <property type="entry name" value="4CL"/>
    <property type="match status" value="1"/>
</dbReference>
<feature type="transmembrane region" description="Helical" evidence="11">
    <location>
        <begin position="119"/>
        <end position="137"/>
    </location>
</feature>
<gene>
    <name evidence="13" type="ORF">C4D60_Mb11t05710</name>
</gene>
<dbReference type="PROSITE" id="PS00216">
    <property type="entry name" value="SUGAR_TRANSPORT_1"/>
    <property type="match status" value="2"/>
</dbReference>
<feature type="transmembrane region" description="Helical" evidence="11">
    <location>
        <begin position="205"/>
        <end position="226"/>
    </location>
</feature>
<evidence type="ECO:0000256" key="10">
    <source>
        <dbReference type="ARBA" id="ARBA00034252"/>
    </source>
</evidence>
<dbReference type="SUPFAM" id="SSF56801">
    <property type="entry name" value="Acetyl-CoA synthetase-like"/>
    <property type="match status" value="1"/>
</dbReference>
<dbReference type="Pfam" id="PF00083">
    <property type="entry name" value="Sugar_tr"/>
    <property type="match status" value="1"/>
</dbReference>
<dbReference type="Gene3D" id="1.20.1250.20">
    <property type="entry name" value="MFS general substrate transporter like domains"/>
    <property type="match status" value="1"/>
</dbReference>
<feature type="transmembrane region" description="Helical" evidence="11">
    <location>
        <begin position="363"/>
        <end position="384"/>
    </location>
</feature>
<dbReference type="EC" id="6.2.1.12" evidence="4"/>
<keyword evidence="7 11" id="KW-0812">Transmembrane</keyword>
<feature type="transmembrane region" description="Helical" evidence="11">
    <location>
        <begin position="300"/>
        <end position="318"/>
    </location>
</feature>
<proteinExistence type="inferred from homology"/>
<dbReference type="InterPro" id="IPR005828">
    <property type="entry name" value="MFS_sugar_transport-like"/>
</dbReference>
<dbReference type="FunFam" id="1.20.1250.20:FF:000118">
    <property type="entry name" value="D-xylose-proton symporter-like 3, chloroplastic"/>
    <property type="match status" value="1"/>
</dbReference>
<dbReference type="InterPro" id="IPR045851">
    <property type="entry name" value="AMP-bd_C_sf"/>
</dbReference>
<dbReference type="GO" id="GO:0022857">
    <property type="term" value="F:transmembrane transporter activity"/>
    <property type="evidence" value="ECO:0007669"/>
    <property type="project" value="InterPro"/>
</dbReference>
<dbReference type="PANTHER" id="PTHR48023:SF4">
    <property type="entry name" value="D-XYLOSE-PROTON SYMPORTER-LIKE 2"/>
    <property type="match status" value="1"/>
</dbReference>
<dbReference type="InterPro" id="IPR050820">
    <property type="entry name" value="MFS_Sugar_Transporter"/>
</dbReference>
<dbReference type="Pfam" id="PF00501">
    <property type="entry name" value="AMP-binding"/>
    <property type="match status" value="1"/>
</dbReference>
<dbReference type="EMBL" id="PYDT01000007">
    <property type="protein sequence ID" value="THU55357.1"/>
    <property type="molecule type" value="Genomic_DNA"/>
</dbReference>
<evidence type="ECO:0000256" key="9">
    <source>
        <dbReference type="ARBA" id="ARBA00023136"/>
    </source>
</evidence>
<dbReference type="InterPro" id="IPR025110">
    <property type="entry name" value="AMP-bd_C"/>
</dbReference>
<evidence type="ECO:0000256" key="2">
    <source>
        <dbReference type="ARBA" id="ARBA00006432"/>
    </source>
</evidence>
<dbReference type="InterPro" id="IPR036259">
    <property type="entry name" value="MFS_trans_sf"/>
</dbReference>
<dbReference type="NCBIfam" id="TIGR00879">
    <property type="entry name" value="SP"/>
    <property type="match status" value="1"/>
</dbReference>
<organism evidence="13 14">
    <name type="scientific">Musa balbisiana</name>
    <name type="common">Banana</name>
    <dbReference type="NCBI Taxonomy" id="52838"/>
    <lineage>
        <taxon>Eukaryota</taxon>
        <taxon>Viridiplantae</taxon>
        <taxon>Streptophyta</taxon>
        <taxon>Embryophyta</taxon>
        <taxon>Tracheophyta</taxon>
        <taxon>Spermatophyta</taxon>
        <taxon>Magnoliopsida</taxon>
        <taxon>Liliopsida</taxon>
        <taxon>Zingiberales</taxon>
        <taxon>Musaceae</taxon>
        <taxon>Musa</taxon>
    </lineage>
</organism>
<evidence type="ECO:0000256" key="4">
    <source>
        <dbReference type="ARBA" id="ARBA00012959"/>
    </source>
</evidence>
<dbReference type="InterPro" id="IPR020846">
    <property type="entry name" value="MFS_dom"/>
</dbReference>
<evidence type="ECO:0000259" key="12">
    <source>
        <dbReference type="PROSITE" id="PS50850"/>
    </source>
</evidence>
<dbReference type="STRING" id="52838.A0A4S8J200"/>
<dbReference type="GO" id="GO:1904659">
    <property type="term" value="P:D-glucose transmembrane transport"/>
    <property type="evidence" value="ECO:0007669"/>
    <property type="project" value="UniProtKB-ARBA"/>
</dbReference>
<feature type="transmembrane region" description="Helical" evidence="11">
    <location>
        <begin position="458"/>
        <end position="477"/>
    </location>
</feature>
<keyword evidence="8 11" id="KW-1133">Transmembrane helix</keyword>
<dbReference type="GO" id="GO:0016020">
    <property type="term" value="C:membrane"/>
    <property type="evidence" value="ECO:0007669"/>
    <property type="project" value="UniProtKB-SubCell"/>
</dbReference>
<evidence type="ECO:0000313" key="13">
    <source>
        <dbReference type="EMBL" id="THU55357.1"/>
    </source>
</evidence>
<evidence type="ECO:0000256" key="11">
    <source>
        <dbReference type="SAM" id="Phobius"/>
    </source>
</evidence>
<name>A0A4S8J200_MUSBA</name>
<comment type="caution">
    <text evidence="13">The sequence shown here is derived from an EMBL/GenBank/DDBJ whole genome shotgun (WGS) entry which is preliminary data.</text>
</comment>
<dbReference type="PRINTS" id="PR00171">
    <property type="entry name" value="SUGRTRNSPORT"/>
</dbReference>
<keyword evidence="6" id="KW-0436">Ligase</keyword>
<feature type="transmembrane region" description="Helical" evidence="11">
    <location>
        <begin position="177"/>
        <end position="199"/>
    </location>
</feature>
<feature type="transmembrane region" description="Helical" evidence="11">
    <location>
        <begin position="338"/>
        <end position="356"/>
    </location>
</feature>
<dbReference type="PROSITE" id="PS50850">
    <property type="entry name" value="MFS"/>
    <property type="match status" value="1"/>
</dbReference>
<comment type="similarity">
    <text evidence="3">Belongs to the major facilitator superfamily. Sugar transporter (TC 2.A.1.1) family.</text>
</comment>
<dbReference type="Gene3D" id="3.40.50.12780">
    <property type="entry name" value="N-terminal domain of ligase-like"/>
    <property type="match status" value="1"/>
</dbReference>
<sequence>MAPGANSDRLLARDVTSSEIENPRQPLINGVTSSESYSATAAILPFLFPALGGLLYGYDIGATSGAKISLQSSSLSGTTWYNLSSLEIGLVVSGSLYGALIGSALAFTIADFLGRRRELLLSAVLYFVGALLTALAPNFPVMVIGRFVYGTGIGLAMHAAPMYIAETCPTQIRGRLISLKEFFIVFGMLLGYISGSIFVDLIGGWRYMYATSAPICLIMGVGMWWLPPSPRWLLLCAIQGKGSLPHAKEVAITCLCRLRGAAFSSSASEQVDLILDELSYVDQEKQAAFTEIFRGKCLKALIIGAGLVTGQPSVLYYAATILQSAGFSAASDATRVSILLGLLKLIMTGVAVLVVDRLGRRPLLIGGVSGIAISLFLLSSYYTLLKALPSVAVIALLLYVGCYQLSFGPIGWLMISEIFPLRLRGRGLSIAVLVNFASNALVTFAFSPLEALVGNWYSLRWLGVIAIASLLFIFFIVPETKGLTLEEIEAKIPIEAIPRQSPTPGFFSPETGIYRSKHRPAALPQDPFVDLVSYVFSFPHQGVTALVDSRSGASIAYAELRGMVRSLAAGLSRVGITSKDVVLVMLPNSILFPVVFLGVLSVGAVFSTINPLSSAEEIKKQMSLCRFTFIFTVPNNVAKLGGLGVKIVTVPEEPEFDAHKFVLFNSLISSDPNDAPRPVIRQTDTAAILFSSGTTGASKGVVLTHRNLIATVKLFVRLEASQYGSESWRNVYLTAIPMFHVYGLSLFSMGLLSLGSTIVVMRKFDVGESVRAIDAFKVTHFPTVPPIMTALIRAKGATGCRLQSLVQVSCGAAPIAPKTIHDFLKAFPHVDFIQGYGLTESAAVGTRGFNTINCRRHISVGLLAPNMQAKIIDLETGSCLPPGYLNDDNATSSAIIEDGWLKTGDIAYFDEDGYLYILDRLKETIKYKGFQIAPADLETLLIAHPDIVDVAVTAAKNEEAGEIPVAFVVTRSGSKLSSTDVIEFVAKQVTPYKKVREVVFVNSIPRSPAGKTLRRKLRDTLAASRIE</sequence>
<dbReference type="InterPro" id="IPR000873">
    <property type="entry name" value="AMP-dep_synth/lig_dom"/>
</dbReference>
<dbReference type="InterPro" id="IPR042099">
    <property type="entry name" value="ANL_N_sf"/>
</dbReference>
<dbReference type="CDD" id="cd17362">
    <property type="entry name" value="MFS_GLUT10_12_Class3_like"/>
    <property type="match status" value="1"/>
</dbReference>
<protein>
    <recommendedName>
        <fullName evidence="4">4-coumarate--CoA ligase</fullName>
        <ecNumber evidence="4">6.2.1.12</ecNumber>
    </recommendedName>
</protein>
<comment type="catalytic activity">
    <reaction evidence="10">
        <text>(E)-4-coumarate + ATP + CoA = (E)-4-coumaroyl-CoA + AMP + diphosphate</text>
        <dbReference type="Rhea" id="RHEA:19641"/>
        <dbReference type="ChEBI" id="CHEBI:12876"/>
        <dbReference type="ChEBI" id="CHEBI:30616"/>
        <dbReference type="ChEBI" id="CHEBI:33019"/>
        <dbReference type="ChEBI" id="CHEBI:57287"/>
        <dbReference type="ChEBI" id="CHEBI:85008"/>
        <dbReference type="ChEBI" id="CHEBI:456215"/>
        <dbReference type="EC" id="6.2.1.12"/>
    </reaction>
    <physiologicalReaction direction="left-to-right" evidence="10">
        <dbReference type="Rhea" id="RHEA:19642"/>
    </physiologicalReaction>
</comment>
<evidence type="ECO:0000313" key="14">
    <source>
        <dbReference type="Proteomes" id="UP000317650"/>
    </source>
</evidence>
<feature type="transmembrane region" description="Helical" evidence="11">
    <location>
        <begin position="390"/>
        <end position="415"/>
    </location>
</feature>
<evidence type="ECO:0000256" key="7">
    <source>
        <dbReference type="ARBA" id="ARBA00022692"/>
    </source>
</evidence>
<keyword evidence="14" id="KW-1185">Reference proteome</keyword>
<dbReference type="InterPro" id="IPR005829">
    <property type="entry name" value="Sugar_transporter_CS"/>
</dbReference>
<dbReference type="Gene3D" id="3.30.300.30">
    <property type="match status" value="1"/>
</dbReference>
<dbReference type="GO" id="GO:0016207">
    <property type="term" value="F:4-coumarate-CoA ligase activity"/>
    <property type="evidence" value="ECO:0007669"/>
    <property type="project" value="UniProtKB-EC"/>
</dbReference>
<keyword evidence="9 11" id="KW-0472">Membrane</keyword>
<feature type="transmembrane region" description="Helical" evidence="11">
    <location>
        <begin position="427"/>
        <end position="446"/>
    </location>
</feature>
<feature type="domain" description="Major facilitator superfamily (MFS) profile" evidence="12">
    <location>
        <begin position="45"/>
        <end position="481"/>
    </location>
</feature>
<evidence type="ECO:0000256" key="1">
    <source>
        <dbReference type="ARBA" id="ARBA00004141"/>
    </source>
</evidence>
<dbReference type="AlphaFoldDB" id="A0A4S8J200"/>
<feature type="transmembrane region" description="Helical" evidence="11">
    <location>
        <begin position="88"/>
        <end position="107"/>
    </location>
</feature>
<accession>A0A4S8J200</accession>
<comment type="subcellular location">
    <subcellularLocation>
        <location evidence="1">Membrane</location>
        <topology evidence="1">Multi-pass membrane protein</topology>
    </subcellularLocation>
</comment>
<keyword evidence="5" id="KW-0813">Transport</keyword>
<dbReference type="PROSITE" id="PS00455">
    <property type="entry name" value="AMP_BINDING"/>
    <property type="match status" value="1"/>
</dbReference>
<evidence type="ECO:0000256" key="5">
    <source>
        <dbReference type="ARBA" id="ARBA00022448"/>
    </source>
</evidence>
<feature type="transmembrane region" description="Helical" evidence="11">
    <location>
        <begin position="581"/>
        <end position="606"/>
    </location>
</feature>
<dbReference type="GO" id="GO:0106290">
    <property type="term" value="F:trans-cinnamate-CoA ligase activity"/>
    <property type="evidence" value="ECO:0007669"/>
    <property type="project" value="UniProtKB-ARBA"/>
</dbReference>
<evidence type="ECO:0000256" key="3">
    <source>
        <dbReference type="ARBA" id="ARBA00010992"/>
    </source>
</evidence>
<dbReference type="InterPro" id="IPR003663">
    <property type="entry name" value="Sugar/inositol_transpt"/>
</dbReference>
<dbReference type="FunFam" id="3.30.300.30:FF:000007">
    <property type="entry name" value="4-coumarate--CoA ligase 2"/>
    <property type="match status" value="1"/>
</dbReference>
<reference evidence="13 14" key="1">
    <citation type="journal article" date="2019" name="Nat. Plants">
        <title>Genome sequencing of Musa balbisiana reveals subgenome evolution and function divergence in polyploid bananas.</title>
        <authorList>
            <person name="Yao X."/>
        </authorList>
    </citation>
    <scope>NUCLEOTIDE SEQUENCE [LARGE SCALE GENOMIC DNA]</scope>
    <source>
        <strain evidence="14">cv. DH-PKW</strain>
        <tissue evidence="13">Leaves</tissue>
    </source>
</reference>
<evidence type="ECO:0000256" key="6">
    <source>
        <dbReference type="ARBA" id="ARBA00022598"/>
    </source>
</evidence>
<dbReference type="Pfam" id="PF13193">
    <property type="entry name" value="AMP-binding_C"/>
    <property type="match status" value="1"/>
</dbReference>
<dbReference type="InterPro" id="IPR020845">
    <property type="entry name" value="AMP-binding_CS"/>
</dbReference>
<dbReference type="SUPFAM" id="SSF103473">
    <property type="entry name" value="MFS general substrate transporter"/>
    <property type="match status" value="1"/>
</dbReference>
<dbReference type="Proteomes" id="UP000317650">
    <property type="component" value="Chromosome 11"/>
</dbReference>